<dbReference type="Proteomes" id="UP000283832">
    <property type="component" value="Unassembled WGS sequence"/>
</dbReference>
<evidence type="ECO:0000256" key="2">
    <source>
        <dbReference type="ARBA" id="ARBA00022679"/>
    </source>
</evidence>
<dbReference type="GO" id="GO:0032259">
    <property type="term" value="P:methylation"/>
    <property type="evidence" value="ECO:0007669"/>
    <property type="project" value="UniProtKB-KW"/>
</dbReference>
<keyword evidence="1 4" id="KW-0489">Methyltransferase</keyword>
<protein>
    <submittedName>
        <fullName evidence="4">Class I SAM-dependent methyltransferase</fullName>
    </submittedName>
</protein>
<dbReference type="RefSeq" id="WP_119573869.1">
    <property type="nucleotide sequence ID" value="NZ_QXEC01000004.1"/>
</dbReference>
<evidence type="ECO:0000256" key="1">
    <source>
        <dbReference type="ARBA" id="ARBA00022603"/>
    </source>
</evidence>
<feature type="domain" description="Methyltransferase" evidence="3">
    <location>
        <begin position="40"/>
        <end position="137"/>
    </location>
</feature>
<dbReference type="EMBL" id="QXEC01000004">
    <property type="protein sequence ID" value="RIV40061.1"/>
    <property type="molecule type" value="Genomic_DNA"/>
</dbReference>
<keyword evidence="2 4" id="KW-0808">Transferase</keyword>
<dbReference type="PANTHER" id="PTHR44942:SF4">
    <property type="entry name" value="METHYLTRANSFERASE TYPE 11 DOMAIN-CONTAINING PROTEIN"/>
    <property type="match status" value="1"/>
</dbReference>
<evidence type="ECO:0000313" key="4">
    <source>
        <dbReference type="EMBL" id="RIV40061.1"/>
    </source>
</evidence>
<dbReference type="PANTHER" id="PTHR44942">
    <property type="entry name" value="METHYLTRANSF_11 DOMAIN-CONTAINING PROTEIN"/>
    <property type="match status" value="1"/>
</dbReference>
<dbReference type="Gene3D" id="3.40.50.150">
    <property type="entry name" value="Vaccinia Virus protein VP39"/>
    <property type="match status" value="1"/>
</dbReference>
<proteinExistence type="predicted"/>
<organism evidence="4 5">
    <name type="scientific">Micromonospora radicis</name>
    <dbReference type="NCBI Taxonomy" id="1894971"/>
    <lineage>
        <taxon>Bacteria</taxon>
        <taxon>Bacillati</taxon>
        <taxon>Actinomycetota</taxon>
        <taxon>Actinomycetes</taxon>
        <taxon>Micromonosporales</taxon>
        <taxon>Micromonosporaceae</taxon>
        <taxon>Micromonospora</taxon>
    </lineage>
</organism>
<dbReference type="InterPro" id="IPR051052">
    <property type="entry name" value="Diverse_substrate_MTase"/>
</dbReference>
<dbReference type="InterPro" id="IPR029063">
    <property type="entry name" value="SAM-dependent_MTases_sf"/>
</dbReference>
<evidence type="ECO:0000259" key="3">
    <source>
        <dbReference type="Pfam" id="PF13649"/>
    </source>
</evidence>
<dbReference type="Pfam" id="PF13649">
    <property type="entry name" value="Methyltransf_25"/>
    <property type="match status" value="1"/>
</dbReference>
<name>A0A418MY66_9ACTN</name>
<dbReference type="CDD" id="cd02440">
    <property type="entry name" value="AdoMet_MTases"/>
    <property type="match status" value="1"/>
</dbReference>
<dbReference type="OrthoDB" id="9797252at2"/>
<dbReference type="InterPro" id="IPR041698">
    <property type="entry name" value="Methyltransf_25"/>
</dbReference>
<evidence type="ECO:0000313" key="5">
    <source>
        <dbReference type="Proteomes" id="UP000283832"/>
    </source>
</evidence>
<sequence length="271" mass="29238">MRTGFSGEVAGYYARHRRGYPPEVIDAIGRTFGLGGQDVVVDLGCGTGQLSVPLAARVGTLVGVDPAPDMLTRARHAARDAGRDNTIWLLGDDRNLPALGPLVGDRRLAALTVAVAIHFMDRDLLFRRARTLLRAGGGVAVVTNGTPLWLQDTEWSPVLRGCLQRLVGRPVTAACQTDEAGRRRNRDALAAAGYRYLESSVRYAAPLTVEDMVGGVFSAMSADQLPAPARRAAFADEVRTALDGRDAVTEQVEVWLQFGLLDRAERFGADR</sequence>
<accession>A0A418MY66</accession>
<gene>
    <name evidence="4" type="ORF">D2L64_07005</name>
</gene>
<keyword evidence="5" id="KW-1185">Reference proteome</keyword>
<dbReference type="GO" id="GO:0008168">
    <property type="term" value="F:methyltransferase activity"/>
    <property type="evidence" value="ECO:0007669"/>
    <property type="project" value="UniProtKB-KW"/>
</dbReference>
<dbReference type="AlphaFoldDB" id="A0A418MY66"/>
<reference evidence="4 5" key="1">
    <citation type="submission" date="2018-08" db="EMBL/GenBank/DDBJ databases">
        <title>Jishengella sp. nov., isolated from a root of Azadirachta indica A. Juss. var. siamensis Valenton.</title>
        <authorList>
            <person name="Kuncharoen N."/>
            <person name="Tanasupawat S."/>
            <person name="Kudo T."/>
            <person name="Ohkuma M."/>
        </authorList>
    </citation>
    <scope>NUCLEOTIDE SEQUENCE [LARGE SCALE GENOMIC DNA]</scope>
    <source>
        <strain evidence="4 5">AZ1-13</strain>
    </source>
</reference>
<dbReference type="SUPFAM" id="SSF53335">
    <property type="entry name" value="S-adenosyl-L-methionine-dependent methyltransferases"/>
    <property type="match status" value="1"/>
</dbReference>
<comment type="caution">
    <text evidence="4">The sequence shown here is derived from an EMBL/GenBank/DDBJ whole genome shotgun (WGS) entry which is preliminary data.</text>
</comment>